<protein>
    <submittedName>
        <fullName evidence="1">Amylopullulanase</fullName>
    </submittedName>
</protein>
<proteinExistence type="predicted"/>
<reference evidence="1" key="1">
    <citation type="journal article" date="2013" name="Environ. Microbiol.">
        <title>Microbiota from the distal guts of lean and obese adolescents exhibit partial functional redundancy besides clear differences in community structure.</title>
        <authorList>
            <person name="Ferrer M."/>
            <person name="Ruiz A."/>
            <person name="Lanza F."/>
            <person name="Haange S.B."/>
            <person name="Oberbach A."/>
            <person name="Till H."/>
            <person name="Bargiela R."/>
            <person name="Campoy C."/>
            <person name="Segura M.T."/>
            <person name="Richter M."/>
            <person name="von Bergen M."/>
            <person name="Seifert J."/>
            <person name="Suarez A."/>
        </authorList>
    </citation>
    <scope>NUCLEOTIDE SEQUENCE</scope>
</reference>
<name>K1S1X2_9ZZZZ</name>
<sequence length="101" mass="11346">MAGPGKIYHANGGYEDGAFLSKESPYRSFFGFQDENGWPDNTSYEGWWDYDTLPKLNYEGSEELYDYILGIAAKMGVSTILCRWLAAGCCGGFRSFLRVQS</sequence>
<organism evidence="1">
    <name type="scientific">human gut metagenome</name>
    <dbReference type="NCBI Taxonomy" id="408170"/>
    <lineage>
        <taxon>unclassified sequences</taxon>
        <taxon>metagenomes</taxon>
        <taxon>organismal metagenomes</taxon>
    </lineage>
</organism>
<dbReference type="AlphaFoldDB" id="K1S1X2"/>
<gene>
    <name evidence="1" type="ORF">LEA_19243</name>
</gene>
<evidence type="ECO:0000313" key="1">
    <source>
        <dbReference type="EMBL" id="EKC47710.1"/>
    </source>
</evidence>
<dbReference type="Gene3D" id="3.20.20.80">
    <property type="entry name" value="Glycosidases"/>
    <property type="match status" value="1"/>
</dbReference>
<dbReference type="EMBL" id="AJWY01013227">
    <property type="protein sequence ID" value="EKC47710.1"/>
    <property type="molecule type" value="Genomic_DNA"/>
</dbReference>
<comment type="caution">
    <text evidence="1">The sequence shown here is derived from an EMBL/GenBank/DDBJ whole genome shotgun (WGS) entry which is preliminary data.</text>
</comment>
<accession>K1S1X2</accession>